<gene>
    <name evidence="2" type="ORF">DORFOR_00333</name>
</gene>
<dbReference type="STRING" id="411461.DORFOR_00333"/>
<name>B0G269_9FIRM</name>
<comment type="caution">
    <text evidence="2">The sequence shown here is derived from an EMBL/GenBank/DDBJ whole genome shotgun (WGS) entry which is preliminary data.</text>
</comment>
<evidence type="ECO:0000313" key="3">
    <source>
        <dbReference type="Proteomes" id="UP000005359"/>
    </source>
</evidence>
<dbReference type="PaxDb" id="411461-DORFOR_00333"/>
<dbReference type="Proteomes" id="UP000005359">
    <property type="component" value="Unassembled WGS sequence"/>
</dbReference>
<proteinExistence type="predicted"/>
<feature type="region of interest" description="Disordered" evidence="1">
    <location>
        <begin position="20"/>
        <end position="46"/>
    </location>
</feature>
<dbReference type="EMBL" id="AAXA02000007">
    <property type="protein sequence ID" value="EDR48209.1"/>
    <property type="molecule type" value="Genomic_DNA"/>
</dbReference>
<protein>
    <submittedName>
        <fullName evidence="2">Uncharacterized protein</fullName>
    </submittedName>
</protein>
<accession>B0G269</accession>
<evidence type="ECO:0000256" key="1">
    <source>
        <dbReference type="SAM" id="MobiDB-lite"/>
    </source>
</evidence>
<organism evidence="2 3">
    <name type="scientific">Dorea formicigenerans ATCC 27755</name>
    <dbReference type="NCBI Taxonomy" id="411461"/>
    <lineage>
        <taxon>Bacteria</taxon>
        <taxon>Bacillati</taxon>
        <taxon>Bacillota</taxon>
        <taxon>Clostridia</taxon>
        <taxon>Lachnospirales</taxon>
        <taxon>Lachnospiraceae</taxon>
        <taxon>Dorea</taxon>
    </lineage>
</organism>
<reference evidence="2 3" key="2">
    <citation type="submission" date="2007-10" db="EMBL/GenBank/DDBJ databases">
        <authorList>
            <person name="Fulton L."/>
            <person name="Clifton S."/>
            <person name="Fulton B."/>
            <person name="Xu J."/>
            <person name="Minx P."/>
            <person name="Pepin K.H."/>
            <person name="Johnson M."/>
            <person name="Thiruvilangam P."/>
            <person name="Bhonagiri V."/>
            <person name="Nash W.E."/>
            <person name="Wang C."/>
            <person name="Mardis E.R."/>
            <person name="Wilson R.K."/>
        </authorList>
    </citation>
    <scope>NUCLEOTIDE SEQUENCE [LARGE SCALE GENOMIC DNA]</scope>
    <source>
        <strain evidence="2 3">ATCC 27755</strain>
    </source>
</reference>
<evidence type="ECO:0000313" key="2">
    <source>
        <dbReference type="EMBL" id="EDR48209.1"/>
    </source>
</evidence>
<reference evidence="2 3" key="1">
    <citation type="submission" date="2007-10" db="EMBL/GenBank/DDBJ databases">
        <title>Draft genome sequence of Dorea formicigenerans(ATCC 27755).</title>
        <authorList>
            <person name="Sudarsanam P."/>
            <person name="Ley R."/>
            <person name="Guruge J."/>
            <person name="Turnbaugh P.J."/>
            <person name="Mahowald M."/>
            <person name="Liep D."/>
            <person name="Gordon J."/>
        </authorList>
    </citation>
    <scope>NUCLEOTIDE SEQUENCE [LARGE SCALE GENOMIC DNA]</scope>
    <source>
        <strain evidence="2 3">ATCC 27755</strain>
    </source>
</reference>
<feature type="compositionally biased region" description="Polar residues" evidence="1">
    <location>
        <begin position="27"/>
        <end position="46"/>
    </location>
</feature>
<sequence length="46" mass="4975">MIPVIVANNVAQTILYTTKNMEADNNVGDNNSTNGDNKADNNSCYL</sequence>
<dbReference type="AlphaFoldDB" id="B0G269"/>